<dbReference type="InterPro" id="IPR009045">
    <property type="entry name" value="Zn_M74/Hedgehog-like"/>
</dbReference>
<dbReference type="EMBL" id="PP511623">
    <property type="protein sequence ID" value="XCD06017.1"/>
    <property type="molecule type" value="Genomic_DNA"/>
</dbReference>
<feature type="domain" description="Peptidase M15A C-terminal" evidence="1">
    <location>
        <begin position="16"/>
        <end position="117"/>
    </location>
</feature>
<sequence>MMYSLCEDGKWPISDHFRVNEFRCKDGTDPVCVDVGLVSILECVRTKFGKPVVVTSGYRTPSHNRMIGGAKFSQHMYGRAADIVVENVKPEVVYNFLCELFPNSCGFGLYSTFVHVDCRETKSRWKG</sequence>
<protein>
    <submittedName>
        <fullName evidence="2">Peptidase</fullName>
    </submittedName>
</protein>
<dbReference type="SUPFAM" id="SSF55166">
    <property type="entry name" value="Hedgehog/DD-peptidase"/>
    <property type="match status" value="1"/>
</dbReference>
<proteinExistence type="predicted"/>
<reference evidence="2" key="1">
    <citation type="submission" date="2024-03" db="EMBL/GenBank/DDBJ databases">
        <title>Diverse circular DNA viruses in blood, oral, and fecal samples of captive lemurs.</title>
        <authorList>
            <person name="Paietta E.N."/>
            <person name="Kraberger S."/>
            <person name="Lund M.C."/>
            <person name="Custer J.M."/>
            <person name="Vargas K.M."/>
            <person name="Ehmke E.E."/>
            <person name="Yoder A.D."/>
            <person name="Varsani A."/>
        </authorList>
    </citation>
    <scope>NUCLEOTIDE SEQUENCE</scope>
    <source>
        <strain evidence="2">Duke_25FF_1127</strain>
    </source>
</reference>
<evidence type="ECO:0000313" key="2">
    <source>
        <dbReference type="EMBL" id="XCD06017.1"/>
    </source>
</evidence>
<accession>A0AAU8B2V9</accession>
<evidence type="ECO:0000259" key="1">
    <source>
        <dbReference type="Pfam" id="PF08291"/>
    </source>
</evidence>
<organism evidence="2">
    <name type="scientific">Dulem virus 203</name>
    <dbReference type="NCBI Taxonomy" id="3145680"/>
    <lineage>
        <taxon>Viruses</taxon>
        <taxon>Monodnaviria</taxon>
        <taxon>Sangervirae</taxon>
        <taxon>Phixviricota</taxon>
        <taxon>Malgrandaviricetes</taxon>
        <taxon>Petitvirales</taxon>
        <taxon>Microviridae</taxon>
        <taxon>Microvirus</taxon>
    </lineage>
</organism>
<dbReference type="Pfam" id="PF08291">
    <property type="entry name" value="Peptidase_M15_3"/>
    <property type="match status" value="1"/>
</dbReference>
<dbReference type="InterPro" id="IPR013230">
    <property type="entry name" value="Peptidase_M15A_C"/>
</dbReference>
<dbReference type="Gene3D" id="3.30.1380.10">
    <property type="match status" value="1"/>
</dbReference>
<name>A0AAU8B2V9_9VIRU</name>